<dbReference type="InterPro" id="IPR013929">
    <property type="entry name" value="RPAP1_C"/>
</dbReference>
<feature type="compositionally biased region" description="Basic and acidic residues" evidence="1">
    <location>
        <begin position="134"/>
        <end position="151"/>
    </location>
</feature>
<dbReference type="VEuPathDB" id="CryptoDB:Cvel_14482"/>
<dbReference type="InterPro" id="IPR039913">
    <property type="entry name" value="RPAP1/Rba50"/>
</dbReference>
<feature type="compositionally biased region" description="Polar residues" evidence="1">
    <location>
        <begin position="229"/>
        <end position="246"/>
    </location>
</feature>
<feature type="region of interest" description="Disordered" evidence="1">
    <location>
        <begin position="537"/>
        <end position="556"/>
    </location>
</feature>
<gene>
    <name evidence="3" type="ORF">Cvel_14482</name>
</gene>
<organism evidence="3">
    <name type="scientific">Chromera velia CCMP2878</name>
    <dbReference type="NCBI Taxonomy" id="1169474"/>
    <lineage>
        <taxon>Eukaryota</taxon>
        <taxon>Sar</taxon>
        <taxon>Alveolata</taxon>
        <taxon>Colpodellida</taxon>
        <taxon>Chromeraceae</taxon>
        <taxon>Chromera</taxon>
    </lineage>
</organism>
<reference evidence="3" key="1">
    <citation type="submission" date="2014-11" db="EMBL/GenBank/DDBJ databases">
        <authorList>
            <person name="Otto D Thomas"/>
            <person name="Naeem Raeece"/>
        </authorList>
    </citation>
    <scope>NUCLEOTIDE SEQUENCE</scope>
</reference>
<feature type="compositionally biased region" description="Acidic residues" evidence="1">
    <location>
        <begin position="540"/>
        <end position="553"/>
    </location>
</feature>
<dbReference type="Pfam" id="PF08620">
    <property type="entry name" value="RPAP1_C"/>
    <property type="match status" value="1"/>
</dbReference>
<evidence type="ECO:0000256" key="1">
    <source>
        <dbReference type="SAM" id="MobiDB-lite"/>
    </source>
</evidence>
<protein>
    <recommendedName>
        <fullName evidence="2">RPAP1 C-terminal domain-containing protein</fullName>
    </recommendedName>
</protein>
<accession>A0A0G4EZS7</accession>
<feature type="compositionally biased region" description="Pro residues" evidence="1">
    <location>
        <begin position="116"/>
        <end position="126"/>
    </location>
</feature>
<dbReference type="PANTHER" id="PTHR21483:SF18">
    <property type="entry name" value="RNA POLYMERASE II-ASSOCIATED PROTEIN 1"/>
    <property type="match status" value="1"/>
</dbReference>
<feature type="region of interest" description="Disordered" evidence="1">
    <location>
        <begin position="1"/>
        <end position="31"/>
    </location>
</feature>
<feature type="region of interest" description="Disordered" evidence="1">
    <location>
        <begin position="183"/>
        <end position="260"/>
    </location>
</feature>
<feature type="region of interest" description="Disordered" evidence="1">
    <location>
        <begin position="1434"/>
        <end position="1466"/>
    </location>
</feature>
<dbReference type="EMBL" id="CDMZ01000036">
    <property type="protein sequence ID" value="CEM05110.1"/>
    <property type="molecule type" value="Genomic_DNA"/>
</dbReference>
<feature type="region of interest" description="Disordered" evidence="1">
    <location>
        <begin position="46"/>
        <end position="161"/>
    </location>
</feature>
<proteinExistence type="predicted"/>
<evidence type="ECO:0000259" key="2">
    <source>
        <dbReference type="Pfam" id="PF08620"/>
    </source>
</evidence>
<feature type="compositionally biased region" description="Basic and acidic residues" evidence="1">
    <location>
        <begin position="1443"/>
        <end position="1456"/>
    </location>
</feature>
<feature type="region of interest" description="Disordered" evidence="1">
    <location>
        <begin position="1256"/>
        <end position="1286"/>
    </location>
</feature>
<feature type="compositionally biased region" description="Basic and acidic residues" evidence="1">
    <location>
        <begin position="204"/>
        <end position="225"/>
    </location>
</feature>
<name>A0A0G4EZS7_9ALVE</name>
<evidence type="ECO:0000313" key="3">
    <source>
        <dbReference type="EMBL" id="CEM05110.1"/>
    </source>
</evidence>
<dbReference type="GO" id="GO:0006366">
    <property type="term" value="P:transcription by RNA polymerase II"/>
    <property type="evidence" value="ECO:0007669"/>
    <property type="project" value="InterPro"/>
</dbReference>
<dbReference type="PANTHER" id="PTHR21483">
    <property type="entry name" value="RNA POLYMERASE II-ASSOCIATED PROTEIN 1"/>
    <property type="match status" value="1"/>
</dbReference>
<sequence>METGRQVLEELKGVQERGPPSSSDWKADETAECSVIEDTIVERNPLSVPSGIMKGKEEATSGFPVPVKRSLWKQRLDKARGKGQGETPMQRPTPSPKKGKAVSSVQQEKEKETPPLLSPPPPPVRPPSHSIPAADREYVQLKESVDEENRRRLQAMTAGELSAAHAEVASLLENPRLRAVFQKRAAAAAAASGKKRQAPPDPSTSRDDRREKTGPSKPQQEKEEPAPSQPLTFTFQPSGTSPINPDTDSHPHPPEDPFLCHLTEGDFEKLEWTNPPGPTENFMFEEEGPASGASFRIRLENLRFDFEGNLCSKLPSPSLDADDADSDPRLALLRAYEEEANEDPLFYSRGLHHHGKDPALPGYTLPELIHLSQSSFVPQKIMAIRTLAQTLRQAANGGGLVRKAVDSVGVGSGQKGSWEERERERGEMRGALGFGWLRWQRYLVGPLALPWKVRILLDDPRPLVQLHALGLMAALFAPQRAKHLLPPVTHKGLLSMPSHLSDGLDVLRVVSGGEGASPFSQWREVMGWDLVHSACVDGGRDEEEEEEEEGGEEEGVRDSVFLKDDPVTALVVRTEVADRLSSLLETLPGRLAAVDEGGRARDSVLVVVASLVCRGRFAASLLGRHERLLRSIREAWIKFVEEGGGNLDQEARGRVCVLFLYLFRRWSESVGTILHDSAGRNFEESLSGSSFRDVCLSVLCGDWSEETVIEAFRLLRCWWEKGGGTQREALEDLEMISRRLERLSPHGVGAGGEKCLGEGSGLGEDGLVLGSEMCLVVESVLKRTASGEEEMKVVYREILPHVCRVLSTASALLDEQESRVEENGRDPDEMVSVEGVREAAGEMEERRRKVRLALLCSLPALRLALLLLNRKGAWEAAESESVKQMLWRALGREKGESTAFDRFIRSVQIIESSVVPLSGLTFGAALCSLSSESGWAPGSGGVEHDGVLVSDPVGADCCLCDDEKGPTVLSVLAGILCVCLVEEIRSLAQSSGTGETGQAFRGRLESWLYQVAAGVNIEKMKIERRGDEPSELFAFQGLSRHAPCVLADPLARALVSLSPVERGHFPLSEGTSGGIEGGGREDALRVASALAFAACVPTLSHDSVLLQRFCADSGGFVLPVSTLTERLRESSQGSAEALDVFRYSPLGSVSTLIARGDGSERGAAADLLGRLLVQQQSSPSSCRDTAFSQTVGTWEGDESSVLLALLLPPSRRFLAAVSGLIEQGEEGEEASGVSGEDRQVGRRELARVLKFAVPPCKDHGQRESGVQVRSDGGDREGKSEGEEKKFQLSDPSLVALTRSLSWGISEGEMVRAGGRLLSFFSDSGFGDPLLSSAVWALARGDLPLKLRRQTLEGQEGEPSPLIALLRTPAVLPVEDEDKGEASVPLVGCFHDYVSLYPPNRTLTRPGPPRFDLSGGGPGVSWLRASLRQLQWKEGGLQEGEGEVEGKERARDRDFVPGRKRNRWDEDGNSFWGPSDTGRIALAIKEALVCSPPMSLDGDHGASESAGGASNLESLRSLFTLEAADEAEGKRDEDAELGEEVGYRASLPFYTMTSVFKASVKETRC</sequence>
<feature type="domain" description="RPAP1 C-terminal" evidence="2">
    <location>
        <begin position="301"/>
        <end position="393"/>
    </location>
</feature>
<feature type="compositionally biased region" description="Basic and acidic residues" evidence="1">
    <location>
        <begin position="1271"/>
        <end position="1286"/>
    </location>
</feature>